<protein>
    <submittedName>
        <fullName evidence="3">Acyl-CoA thioester hydrolase</fullName>
    </submittedName>
</protein>
<dbReference type="Proteomes" id="UP000243745">
    <property type="component" value="Unassembled WGS sequence"/>
</dbReference>
<dbReference type="GO" id="GO:0047617">
    <property type="term" value="F:fatty acyl-CoA hydrolase activity"/>
    <property type="evidence" value="ECO:0007669"/>
    <property type="project" value="TreeGrafter"/>
</dbReference>
<evidence type="ECO:0000256" key="2">
    <source>
        <dbReference type="ARBA" id="ARBA00022801"/>
    </source>
</evidence>
<dbReference type="PANTHER" id="PTHR31793">
    <property type="entry name" value="4-HYDROXYBENZOYL-COA THIOESTERASE FAMILY MEMBER"/>
    <property type="match status" value="1"/>
</dbReference>
<dbReference type="CDD" id="cd00586">
    <property type="entry name" value="4HBT"/>
    <property type="match status" value="1"/>
</dbReference>
<evidence type="ECO:0000313" key="3">
    <source>
        <dbReference type="EMBL" id="SFP04955.1"/>
    </source>
</evidence>
<dbReference type="Gene3D" id="3.10.129.10">
    <property type="entry name" value="Hotdog Thioesterase"/>
    <property type="match status" value="1"/>
</dbReference>
<accession>A0A662ZES1</accession>
<evidence type="ECO:0000313" key="4">
    <source>
        <dbReference type="Proteomes" id="UP000243745"/>
    </source>
</evidence>
<dbReference type="EMBL" id="FOXF01000003">
    <property type="protein sequence ID" value="SFP04955.1"/>
    <property type="molecule type" value="Genomic_DNA"/>
</dbReference>
<dbReference type="SUPFAM" id="SSF54637">
    <property type="entry name" value="Thioesterase/thiol ester dehydrase-isomerase"/>
    <property type="match status" value="1"/>
</dbReference>
<dbReference type="RefSeq" id="WP_093140300.1">
    <property type="nucleotide sequence ID" value="NZ_FOXF01000003.1"/>
</dbReference>
<dbReference type="PANTHER" id="PTHR31793:SF27">
    <property type="entry name" value="NOVEL THIOESTERASE SUPERFAMILY DOMAIN AND SAPOSIN A-TYPE DOMAIN CONTAINING PROTEIN (0610012H03RIK)"/>
    <property type="match status" value="1"/>
</dbReference>
<dbReference type="AlphaFoldDB" id="A0A662ZES1"/>
<keyword evidence="2 3" id="KW-0378">Hydrolase</keyword>
<proteinExistence type="inferred from homology"/>
<reference evidence="3 4" key="1">
    <citation type="submission" date="2016-10" db="EMBL/GenBank/DDBJ databases">
        <authorList>
            <person name="Varghese N."/>
            <person name="Submissions S."/>
        </authorList>
    </citation>
    <scope>NUCLEOTIDE SEQUENCE [LARGE SCALE GENOMIC DNA]</scope>
    <source>
        <strain evidence="3 4">DSM 1361</strain>
    </source>
</reference>
<comment type="similarity">
    <text evidence="1">Belongs to the 4-hydroxybenzoyl-CoA thioesterase family.</text>
</comment>
<keyword evidence="4" id="KW-1185">Reference proteome</keyword>
<name>A0A662ZES1_9GAMM</name>
<organism evidence="3 4">
    <name type="scientific">Ruminobacter amylophilus</name>
    <dbReference type="NCBI Taxonomy" id="867"/>
    <lineage>
        <taxon>Bacteria</taxon>
        <taxon>Pseudomonadati</taxon>
        <taxon>Pseudomonadota</taxon>
        <taxon>Gammaproteobacteria</taxon>
        <taxon>Aeromonadales</taxon>
        <taxon>Succinivibrionaceae</taxon>
        <taxon>Ruminobacter</taxon>
    </lineage>
</organism>
<dbReference type="Pfam" id="PF13279">
    <property type="entry name" value="4HBT_2"/>
    <property type="match status" value="1"/>
</dbReference>
<gene>
    <name evidence="3" type="ORF">SAMN02910344_00312</name>
</gene>
<sequence>MSHLYTFESHQKVQFYDCDPMGVVWHGNYLKYLEVARGEFLDFIGYGYRRIRDDGNFFPIVDERMKYLHSLRLGDEFTVVVYLDEYVNRLVHSFEIIRDGEICVKAKTVQVCLPVSGSELSFFMPQGFVNAVEALPGVSEKAGA</sequence>
<evidence type="ECO:0000256" key="1">
    <source>
        <dbReference type="ARBA" id="ARBA00005953"/>
    </source>
</evidence>
<dbReference type="InterPro" id="IPR029069">
    <property type="entry name" value="HotDog_dom_sf"/>
</dbReference>
<dbReference type="InterPro" id="IPR050563">
    <property type="entry name" value="4-hydroxybenzoyl-CoA_TE"/>
</dbReference>
<dbReference type="OrthoDB" id="9800856at2"/>